<feature type="region of interest" description="Disordered" evidence="6">
    <location>
        <begin position="668"/>
        <end position="695"/>
    </location>
</feature>
<feature type="region of interest" description="Disordered" evidence="6">
    <location>
        <begin position="1"/>
        <end position="27"/>
    </location>
</feature>
<dbReference type="PROSITE" id="PS50053">
    <property type="entry name" value="UBIQUITIN_2"/>
    <property type="match status" value="1"/>
</dbReference>
<dbReference type="Proteomes" id="UP001447188">
    <property type="component" value="Unassembled WGS sequence"/>
</dbReference>
<dbReference type="InterPro" id="IPR000626">
    <property type="entry name" value="Ubiquitin-like_dom"/>
</dbReference>
<evidence type="ECO:0000256" key="6">
    <source>
        <dbReference type="SAM" id="MobiDB-lite"/>
    </source>
</evidence>
<feature type="coiled-coil region" evidence="5">
    <location>
        <begin position="210"/>
        <end position="237"/>
    </location>
</feature>
<evidence type="ECO:0000256" key="2">
    <source>
        <dbReference type="ARBA" id="ARBA00022692"/>
    </source>
</evidence>
<protein>
    <recommendedName>
        <fullName evidence="8">Ubiquitin-like domain-containing protein</fullName>
    </recommendedName>
</protein>
<evidence type="ECO:0000256" key="3">
    <source>
        <dbReference type="ARBA" id="ARBA00022989"/>
    </source>
</evidence>
<evidence type="ECO:0000313" key="9">
    <source>
        <dbReference type="EMBL" id="KAL0636786.1"/>
    </source>
</evidence>
<evidence type="ECO:0000256" key="1">
    <source>
        <dbReference type="ARBA" id="ARBA00004370"/>
    </source>
</evidence>
<feature type="transmembrane region" description="Helical" evidence="7">
    <location>
        <begin position="524"/>
        <end position="542"/>
    </location>
</feature>
<dbReference type="EMBL" id="JBBBZM010000044">
    <property type="protein sequence ID" value="KAL0636786.1"/>
    <property type="molecule type" value="Genomic_DNA"/>
</dbReference>
<organism evidence="9 10">
    <name type="scientific">Discina gigas</name>
    <dbReference type="NCBI Taxonomy" id="1032678"/>
    <lineage>
        <taxon>Eukaryota</taxon>
        <taxon>Fungi</taxon>
        <taxon>Dikarya</taxon>
        <taxon>Ascomycota</taxon>
        <taxon>Pezizomycotina</taxon>
        <taxon>Pezizomycetes</taxon>
        <taxon>Pezizales</taxon>
        <taxon>Discinaceae</taxon>
        <taxon>Discina</taxon>
    </lineage>
</organism>
<keyword evidence="5" id="KW-0175">Coiled coil</keyword>
<accession>A0ABR3GLI3</accession>
<feature type="compositionally biased region" description="Low complexity" evidence="6">
    <location>
        <begin position="308"/>
        <end position="319"/>
    </location>
</feature>
<reference evidence="9 10" key="1">
    <citation type="submission" date="2024-02" db="EMBL/GenBank/DDBJ databases">
        <title>Discinaceae phylogenomics.</title>
        <authorList>
            <person name="Dirks A.C."/>
            <person name="James T.Y."/>
        </authorList>
    </citation>
    <scope>NUCLEOTIDE SEQUENCE [LARGE SCALE GENOMIC DNA]</scope>
    <source>
        <strain evidence="9 10">ACD0624</strain>
    </source>
</reference>
<keyword evidence="4 7" id="KW-0472">Membrane</keyword>
<feature type="region of interest" description="Disordered" evidence="6">
    <location>
        <begin position="297"/>
        <end position="329"/>
    </location>
</feature>
<dbReference type="InterPro" id="IPR029071">
    <property type="entry name" value="Ubiquitin-like_domsf"/>
</dbReference>
<evidence type="ECO:0000256" key="7">
    <source>
        <dbReference type="SAM" id="Phobius"/>
    </source>
</evidence>
<keyword evidence="3 7" id="KW-1133">Transmembrane helix</keyword>
<dbReference type="SUPFAM" id="SSF54236">
    <property type="entry name" value="Ubiquitin-like"/>
    <property type="match status" value="1"/>
</dbReference>
<dbReference type="PANTHER" id="PTHR12943:SF27">
    <property type="entry name" value="HOMOCYSTEINE-INDUCED ENDOPLASMIC RETICULUM PROTEIN, ISOFORM A"/>
    <property type="match status" value="1"/>
</dbReference>
<sequence>MSSPEASSSSPSSSSASRPTVVTDTSAAPEIMDPSALLIRVLSPADNSDLAFHVLPKSTVGELKRRISAALHSRPENDQQRLIYRGKMLVDELVVENVLGLATGKDSAGETPEEAYTFHLVIRPPAVSPTTAPLNPFSSLNPSSPSSNTAPPSLPSPLNNGSTTTTTATRSFTPGSSSSTVTTTTTTHITTIRDGTSPVPGAPGAPNFATMSLEELRQTLRQRAQAAEQQQSNLAARQRLSEDLARMNEALGHRIAAARQNFNTTVGGLGRSTGVSIAGQGSGTTARRTDASAARLGLDGLPTPPTPVASGSGSVAGPSEATRSESDDMQERIGQMLNLEGESRRRALLAMQRKEAERLANLATPGPSNPAAFGRPAQQATSNNLLGGNNLIYLLQDASGMPTALLVGPPGSAAQALAPAPPVDMRWQPGGFAMPLGADFGHIPRDLRAMGFPAPEAANGIFNAGGFGFQGPHAHAAVNRRNGNPINIGEVLAGIRARAGHFWLAVRLAVFVLLFTGSGGWKRMLYLGSIAVLIFIWQTGIFNDFFRPLADIINPPPNAGAFPLPHPAPAPAPGAIPNQPQLPNQPLARDANGNPVTPAQTANMLMARRNDGVREIFRGVERGITIFLASLVPGLHERHVDAVEARQREVQQLRDAQEAAHAAVVGEAAGAEAGGEQVEPQGAEMPPAGGNGLEPVLQPEIIRGLL</sequence>
<feature type="domain" description="Ubiquitin-like" evidence="8">
    <location>
        <begin position="35"/>
        <end position="97"/>
    </location>
</feature>
<feature type="transmembrane region" description="Helical" evidence="7">
    <location>
        <begin position="500"/>
        <end position="517"/>
    </location>
</feature>
<feature type="region of interest" description="Disordered" evidence="6">
    <location>
        <begin position="560"/>
        <end position="598"/>
    </location>
</feature>
<keyword evidence="2 7" id="KW-0812">Transmembrane</keyword>
<evidence type="ECO:0000256" key="4">
    <source>
        <dbReference type="ARBA" id="ARBA00023136"/>
    </source>
</evidence>
<keyword evidence="10" id="KW-1185">Reference proteome</keyword>
<evidence type="ECO:0000259" key="8">
    <source>
        <dbReference type="PROSITE" id="PS50053"/>
    </source>
</evidence>
<feature type="compositionally biased region" description="Low complexity" evidence="6">
    <location>
        <begin position="575"/>
        <end position="587"/>
    </location>
</feature>
<feature type="region of interest" description="Disordered" evidence="6">
    <location>
        <begin position="132"/>
        <end position="208"/>
    </location>
</feature>
<dbReference type="PANTHER" id="PTHR12943">
    <property type="entry name" value="HOMOCYSTEINE-RESPONSIVE ENDOPLASMIC RETICULUM-RESIDENT UNIQUITIN-LIKE DOMAIN HERPUD PROTEIN FAMILY MEMBER"/>
    <property type="match status" value="1"/>
</dbReference>
<dbReference type="Gene3D" id="3.10.20.90">
    <property type="entry name" value="Phosphatidylinositol 3-kinase Catalytic Subunit, Chain A, domain 1"/>
    <property type="match status" value="1"/>
</dbReference>
<dbReference type="Pfam" id="PF00240">
    <property type="entry name" value="ubiquitin"/>
    <property type="match status" value="1"/>
</dbReference>
<proteinExistence type="predicted"/>
<feature type="compositionally biased region" description="Low complexity" evidence="6">
    <location>
        <begin position="668"/>
        <end position="684"/>
    </location>
</feature>
<feature type="compositionally biased region" description="Low complexity" evidence="6">
    <location>
        <begin position="133"/>
        <end position="197"/>
    </location>
</feature>
<feature type="compositionally biased region" description="Low complexity" evidence="6">
    <location>
        <begin position="1"/>
        <end position="17"/>
    </location>
</feature>
<dbReference type="InterPro" id="IPR039751">
    <property type="entry name" value="HERPUD1/2"/>
</dbReference>
<comment type="subcellular location">
    <subcellularLocation>
        <location evidence="1">Membrane</location>
    </subcellularLocation>
</comment>
<evidence type="ECO:0000256" key="5">
    <source>
        <dbReference type="SAM" id="Coils"/>
    </source>
</evidence>
<gene>
    <name evidence="9" type="ORF">Q9L58_004269</name>
</gene>
<comment type="caution">
    <text evidence="9">The sequence shown here is derived from an EMBL/GenBank/DDBJ whole genome shotgun (WGS) entry which is preliminary data.</text>
</comment>
<evidence type="ECO:0000313" key="10">
    <source>
        <dbReference type="Proteomes" id="UP001447188"/>
    </source>
</evidence>
<feature type="compositionally biased region" description="Pro residues" evidence="6">
    <location>
        <begin position="560"/>
        <end position="574"/>
    </location>
</feature>
<name>A0ABR3GLI3_9PEZI</name>